<keyword evidence="9" id="KW-1185">Reference proteome</keyword>
<evidence type="ECO:0000313" key="9">
    <source>
        <dbReference type="Proteomes" id="UP000280008"/>
    </source>
</evidence>
<dbReference type="Pfam" id="PF07992">
    <property type="entry name" value="Pyr_redox_2"/>
    <property type="match status" value="1"/>
</dbReference>
<evidence type="ECO:0000256" key="5">
    <source>
        <dbReference type="ARBA" id="ARBA00023002"/>
    </source>
</evidence>
<feature type="domain" description="FAD/NAD(P)-binding" evidence="7">
    <location>
        <begin position="24"/>
        <end position="333"/>
    </location>
</feature>
<comment type="caution">
    <text evidence="8">The sequence shown here is derived from an EMBL/GenBank/DDBJ whole genome shotgun (WGS) entry which is preliminary data.</text>
</comment>
<comment type="cofactor">
    <cofactor evidence="1">
        <name>FAD</name>
        <dbReference type="ChEBI" id="CHEBI:57692"/>
    </cofactor>
</comment>
<dbReference type="EMBL" id="RBKS01000001">
    <property type="protein sequence ID" value="RKR76528.1"/>
    <property type="molecule type" value="Genomic_DNA"/>
</dbReference>
<reference evidence="8 9" key="1">
    <citation type="submission" date="2018-10" db="EMBL/GenBank/DDBJ databases">
        <title>Sequencing the genomes of 1000 actinobacteria strains.</title>
        <authorList>
            <person name="Klenk H.-P."/>
        </authorList>
    </citation>
    <scope>NUCLEOTIDE SEQUENCE [LARGE SCALE GENOMIC DNA]</scope>
    <source>
        <strain evidence="8 9">DSM 17894</strain>
    </source>
</reference>
<dbReference type="OrthoDB" id="9781621at2"/>
<dbReference type="PRINTS" id="PR00411">
    <property type="entry name" value="PNDRDTASEI"/>
</dbReference>
<protein>
    <submittedName>
        <fullName evidence="8">NADH dehydrogenase FAD-containing subunit</fullName>
    </submittedName>
</protein>
<keyword evidence="4" id="KW-0274">FAD</keyword>
<feature type="region of interest" description="Disordered" evidence="6">
    <location>
        <begin position="1"/>
        <end position="22"/>
    </location>
</feature>
<evidence type="ECO:0000259" key="7">
    <source>
        <dbReference type="Pfam" id="PF07992"/>
    </source>
</evidence>
<evidence type="ECO:0000256" key="3">
    <source>
        <dbReference type="ARBA" id="ARBA00022630"/>
    </source>
</evidence>
<organism evidence="8 9">
    <name type="scientific">Frondihabitans australicus</name>
    <dbReference type="NCBI Taxonomy" id="386892"/>
    <lineage>
        <taxon>Bacteria</taxon>
        <taxon>Bacillati</taxon>
        <taxon>Actinomycetota</taxon>
        <taxon>Actinomycetes</taxon>
        <taxon>Micrococcales</taxon>
        <taxon>Microbacteriaceae</taxon>
        <taxon>Frondihabitans</taxon>
    </lineage>
</organism>
<proteinExistence type="inferred from homology"/>
<dbReference type="PANTHER" id="PTHR42913">
    <property type="entry name" value="APOPTOSIS-INDUCING FACTOR 1"/>
    <property type="match status" value="1"/>
</dbReference>
<dbReference type="RefSeq" id="WP_121371492.1">
    <property type="nucleotide sequence ID" value="NZ_RBKS01000001.1"/>
</dbReference>
<dbReference type="InterPro" id="IPR051169">
    <property type="entry name" value="NADH-Q_oxidoreductase"/>
</dbReference>
<evidence type="ECO:0000256" key="4">
    <source>
        <dbReference type="ARBA" id="ARBA00022827"/>
    </source>
</evidence>
<evidence type="ECO:0000256" key="2">
    <source>
        <dbReference type="ARBA" id="ARBA00005272"/>
    </source>
</evidence>
<dbReference type="Gene3D" id="3.50.50.100">
    <property type="match status" value="1"/>
</dbReference>
<dbReference type="PANTHER" id="PTHR42913:SF3">
    <property type="entry name" value="64 KDA MITOCHONDRIAL NADH DEHYDROGENASE (EUROFUNG)"/>
    <property type="match status" value="1"/>
</dbReference>
<comment type="similarity">
    <text evidence="2">Belongs to the NADH dehydrogenase family.</text>
</comment>
<sequence length="450" mass="49181">MTPQAGSELRDSATQGSPGDTRPHVVIVGGGFAGIATLKALKHAPVRVTLIDRHVYNMFQPLMYQVATGGLNAGDVTYFLRSLRNRQPNANFQHGLLKRIDTENRVITLADGEEISFDALVLANGVNTNYFGTPGAKQYAKSMYSRSQALRIRDELFTQLEKAAVREGNTTEVRVVIVGGGSTGVEMAGALAELRDQALVTAYPEIDRKSITITLVHRSAELLKPFAPRLRRYAAESLRRRGVELRLNTGVAEVLADGVKTTDGEVIPGELVIWATGVTAHGEVNEWGLEQGQGGRILVGSDLRVKGHDRIFAVGDIALTPKPLDQLAQPALQGGVHVAEQIQRILEGKPTRTFRYHDRGTMATIGRHAAVAQLRGGITLTGVPAWYTWILIHIYSLLGNSNRITTMAHFVSRYAWFAYRKAVPIVGDVRPVKKHGDRVEEVFAATESRA</sequence>
<dbReference type="AlphaFoldDB" id="A0A495IM79"/>
<keyword evidence="3" id="KW-0285">Flavoprotein</keyword>
<dbReference type="GO" id="GO:0019646">
    <property type="term" value="P:aerobic electron transport chain"/>
    <property type="evidence" value="ECO:0007669"/>
    <property type="project" value="TreeGrafter"/>
</dbReference>
<evidence type="ECO:0000256" key="6">
    <source>
        <dbReference type="SAM" id="MobiDB-lite"/>
    </source>
</evidence>
<evidence type="ECO:0000313" key="8">
    <source>
        <dbReference type="EMBL" id="RKR76528.1"/>
    </source>
</evidence>
<gene>
    <name evidence="8" type="ORF">C8E83_3705</name>
</gene>
<dbReference type="PRINTS" id="PR00368">
    <property type="entry name" value="FADPNR"/>
</dbReference>
<dbReference type="Proteomes" id="UP000280008">
    <property type="component" value="Unassembled WGS sequence"/>
</dbReference>
<keyword evidence="5" id="KW-0560">Oxidoreductase</keyword>
<dbReference type="InterPro" id="IPR023753">
    <property type="entry name" value="FAD/NAD-binding_dom"/>
</dbReference>
<name>A0A495IM79_9MICO</name>
<evidence type="ECO:0000256" key="1">
    <source>
        <dbReference type="ARBA" id="ARBA00001974"/>
    </source>
</evidence>
<dbReference type="InterPro" id="IPR036188">
    <property type="entry name" value="FAD/NAD-bd_sf"/>
</dbReference>
<accession>A0A495IM79</accession>
<dbReference type="SUPFAM" id="SSF51905">
    <property type="entry name" value="FAD/NAD(P)-binding domain"/>
    <property type="match status" value="1"/>
</dbReference>
<dbReference type="GO" id="GO:0003955">
    <property type="term" value="F:NAD(P)H dehydrogenase (quinone) activity"/>
    <property type="evidence" value="ECO:0007669"/>
    <property type="project" value="TreeGrafter"/>
</dbReference>